<gene>
    <name evidence="2" type="ORF">FFA01_22680</name>
</gene>
<dbReference type="Pfam" id="PF04940">
    <property type="entry name" value="BLUF"/>
    <property type="match status" value="1"/>
</dbReference>
<proteinExistence type="predicted"/>
<dbReference type="PROSITE" id="PS50925">
    <property type="entry name" value="BLUF"/>
    <property type="match status" value="1"/>
</dbReference>
<protein>
    <recommendedName>
        <fullName evidence="1">BLUF domain-containing protein</fullName>
    </recommendedName>
</protein>
<accession>A0ABQ0UR74</accession>
<organism evidence="2 3">
    <name type="scientific">Frigoribacterium faeni</name>
    <dbReference type="NCBI Taxonomy" id="145483"/>
    <lineage>
        <taxon>Bacteria</taxon>
        <taxon>Bacillati</taxon>
        <taxon>Actinomycetota</taxon>
        <taxon>Actinomycetes</taxon>
        <taxon>Micrococcales</taxon>
        <taxon>Microbacteriaceae</taxon>
        <taxon>Frigoribacterium</taxon>
    </lineage>
</organism>
<name>A0ABQ0UR74_9MICO</name>
<dbReference type="Proteomes" id="UP000321154">
    <property type="component" value="Unassembled WGS sequence"/>
</dbReference>
<dbReference type="SUPFAM" id="SSF54975">
    <property type="entry name" value="Acylphosphatase/BLUF domain-like"/>
    <property type="match status" value="1"/>
</dbReference>
<reference evidence="2 3" key="1">
    <citation type="submission" date="2019-07" db="EMBL/GenBank/DDBJ databases">
        <title>Whole genome shotgun sequence of Frigoribacterium faeni NBRC 103066.</title>
        <authorList>
            <person name="Hosoyama A."/>
            <person name="Uohara A."/>
            <person name="Ohji S."/>
            <person name="Ichikawa N."/>
        </authorList>
    </citation>
    <scope>NUCLEOTIDE SEQUENCE [LARGE SCALE GENOMIC DNA]</scope>
    <source>
        <strain evidence="2 3">NBRC 103066</strain>
    </source>
</reference>
<dbReference type="SMART" id="SM01034">
    <property type="entry name" value="BLUF"/>
    <property type="match status" value="1"/>
</dbReference>
<dbReference type="EMBL" id="BJUV01000024">
    <property type="protein sequence ID" value="GEK83959.1"/>
    <property type="molecule type" value="Genomic_DNA"/>
</dbReference>
<dbReference type="InterPro" id="IPR036046">
    <property type="entry name" value="Acylphosphatase-like_dom_sf"/>
</dbReference>
<comment type="caution">
    <text evidence="2">The sequence shown here is derived from an EMBL/GenBank/DDBJ whole genome shotgun (WGS) entry which is preliminary data.</text>
</comment>
<dbReference type="InterPro" id="IPR007024">
    <property type="entry name" value="BLUF_domain"/>
</dbReference>
<feature type="domain" description="BLUF" evidence="1">
    <location>
        <begin position="2"/>
        <end position="93"/>
    </location>
</feature>
<dbReference type="Gene3D" id="3.30.70.100">
    <property type="match status" value="1"/>
</dbReference>
<sequence>MMLSLTYISTASVPFEPPEMTALLRQSRENNERRGLTGMLLFKEGRFMQVLEGPDEVVRERYDVIAADPRHTDVRTLLDESIEERRFPQWSMGLPGPADDELRRAPGYDSFFETPARRRHSWEDPSRAQLLLDWFRRRA</sequence>
<keyword evidence="3" id="KW-1185">Reference proteome</keyword>
<evidence type="ECO:0000259" key="1">
    <source>
        <dbReference type="PROSITE" id="PS50925"/>
    </source>
</evidence>
<evidence type="ECO:0000313" key="2">
    <source>
        <dbReference type="EMBL" id="GEK83959.1"/>
    </source>
</evidence>
<evidence type="ECO:0000313" key="3">
    <source>
        <dbReference type="Proteomes" id="UP000321154"/>
    </source>
</evidence>